<dbReference type="Pfam" id="PF13279">
    <property type="entry name" value="4HBT_2"/>
    <property type="match status" value="1"/>
</dbReference>
<feature type="region of interest" description="Disordered" evidence="3">
    <location>
        <begin position="136"/>
        <end position="157"/>
    </location>
</feature>
<evidence type="ECO:0000313" key="4">
    <source>
        <dbReference type="EMBL" id="HJH50633.1"/>
    </source>
</evidence>
<accession>A0A9D2VZK7</accession>
<evidence type="ECO:0000256" key="1">
    <source>
        <dbReference type="ARBA" id="ARBA00005953"/>
    </source>
</evidence>
<reference evidence="4" key="1">
    <citation type="journal article" date="2021" name="PeerJ">
        <title>Extensive microbial diversity within the chicken gut microbiome revealed by metagenomics and culture.</title>
        <authorList>
            <person name="Gilroy R."/>
            <person name="Ravi A."/>
            <person name="Getino M."/>
            <person name="Pursley I."/>
            <person name="Horton D.L."/>
            <person name="Alikhan N.F."/>
            <person name="Baker D."/>
            <person name="Gharbi K."/>
            <person name="Hall N."/>
            <person name="Watson M."/>
            <person name="Adriaenssens E.M."/>
            <person name="Foster-Nyarko E."/>
            <person name="Jarju S."/>
            <person name="Secka A."/>
            <person name="Antonio M."/>
            <person name="Oren A."/>
            <person name="Chaudhuri R.R."/>
            <person name="La Ragione R."/>
            <person name="Hildebrand F."/>
            <person name="Pallen M.J."/>
        </authorList>
    </citation>
    <scope>NUCLEOTIDE SEQUENCE</scope>
    <source>
        <strain evidence="4">USAMLcec4-12693</strain>
    </source>
</reference>
<dbReference type="EMBL" id="DYXE01000086">
    <property type="protein sequence ID" value="HJH50633.1"/>
    <property type="molecule type" value="Genomic_DNA"/>
</dbReference>
<gene>
    <name evidence="4" type="ORF">K8V39_10260</name>
</gene>
<comment type="caution">
    <text evidence="4">The sequence shown here is derived from an EMBL/GenBank/DDBJ whole genome shotgun (WGS) entry which is preliminary data.</text>
</comment>
<evidence type="ECO:0000313" key="5">
    <source>
        <dbReference type="Proteomes" id="UP000813420"/>
    </source>
</evidence>
<name>A0A9D2VZK7_9FIRM</name>
<evidence type="ECO:0000256" key="3">
    <source>
        <dbReference type="SAM" id="MobiDB-lite"/>
    </source>
</evidence>
<organism evidence="4 5">
    <name type="scientific">Merdimonas faecis</name>
    <dbReference type="NCBI Taxonomy" id="1653435"/>
    <lineage>
        <taxon>Bacteria</taxon>
        <taxon>Bacillati</taxon>
        <taxon>Bacillota</taxon>
        <taxon>Clostridia</taxon>
        <taxon>Lachnospirales</taxon>
        <taxon>Lachnospiraceae</taxon>
        <taxon>Merdimonas</taxon>
    </lineage>
</organism>
<dbReference type="InterPro" id="IPR050563">
    <property type="entry name" value="4-hydroxybenzoyl-CoA_TE"/>
</dbReference>
<keyword evidence="2" id="KW-0378">Hydrolase</keyword>
<dbReference type="PANTHER" id="PTHR31793">
    <property type="entry name" value="4-HYDROXYBENZOYL-COA THIOESTERASE FAMILY MEMBER"/>
    <property type="match status" value="1"/>
</dbReference>
<dbReference type="PANTHER" id="PTHR31793:SF27">
    <property type="entry name" value="NOVEL THIOESTERASE SUPERFAMILY DOMAIN AND SAPOSIN A-TYPE DOMAIN CONTAINING PROTEIN (0610012H03RIK)"/>
    <property type="match status" value="1"/>
</dbReference>
<protein>
    <submittedName>
        <fullName evidence="4">Acyl-CoA thioesterase</fullName>
    </submittedName>
</protein>
<dbReference type="CDD" id="cd00586">
    <property type="entry name" value="4HBT"/>
    <property type="match status" value="1"/>
</dbReference>
<dbReference type="AlphaFoldDB" id="A0A9D2VZK7"/>
<comment type="similarity">
    <text evidence="1">Belongs to the 4-hydroxybenzoyl-CoA thioesterase family.</text>
</comment>
<dbReference type="GO" id="GO:0047617">
    <property type="term" value="F:fatty acyl-CoA hydrolase activity"/>
    <property type="evidence" value="ECO:0007669"/>
    <property type="project" value="TreeGrafter"/>
</dbReference>
<dbReference type="SUPFAM" id="SSF54637">
    <property type="entry name" value="Thioesterase/thiol ester dehydrase-isomerase"/>
    <property type="match status" value="1"/>
</dbReference>
<sequence>MGEQKAYQHKVQYYETDQMGIVHHSNYIRWFEEARTDYMERLGIGYEKMEEQGILSPVLSVTADYLRMVHFGDTVSIDCQIREYNGIKLTLVYDVVLDKTGMVHCRGTSKHCFINREGRPLSLKHSAPEFHEMFMKDMQERKKPEEKTKKEDKQKKE</sequence>
<dbReference type="InterPro" id="IPR006684">
    <property type="entry name" value="YbgC/YbaW"/>
</dbReference>
<dbReference type="Gene3D" id="3.10.129.10">
    <property type="entry name" value="Hotdog Thioesterase"/>
    <property type="match status" value="1"/>
</dbReference>
<dbReference type="RefSeq" id="WP_277238319.1">
    <property type="nucleotide sequence ID" value="NZ_CALWFG010000040.1"/>
</dbReference>
<proteinExistence type="inferred from homology"/>
<dbReference type="Proteomes" id="UP000813420">
    <property type="component" value="Unassembled WGS sequence"/>
</dbReference>
<reference evidence="4" key="2">
    <citation type="submission" date="2021-09" db="EMBL/GenBank/DDBJ databases">
        <authorList>
            <person name="Gilroy R."/>
        </authorList>
    </citation>
    <scope>NUCLEOTIDE SEQUENCE</scope>
    <source>
        <strain evidence="4">USAMLcec4-12693</strain>
    </source>
</reference>
<dbReference type="NCBIfam" id="TIGR00051">
    <property type="entry name" value="YbgC/FadM family acyl-CoA thioesterase"/>
    <property type="match status" value="1"/>
</dbReference>
<evidence type="ECO:0000256" key="2">
    <source>
        <dbReference type="ARBA" id="ARBA00022801"/>
    </source>
</evidence>
<dbReference type="InterPro" id="IPR029069">
    <property type="entry name" value="HotDog_dom_sf"/>
</dbReference>